<dbReference type="RefSeq" id="WP_284341977.1">
    <property type="nucleotide sequence ID" value="NZ_BSNS01000020.1"/>
</dbReference>
<evidence type="ECO:0000313" key="3">
    <source>
        <dbReference type="Proteomes" id="UP001156691"/>
    </source>
</evidence>
<feature type="compositionally biased region" description="Basic and acidic residues" evidence="1">
    <location>
        <begin position="47"/>
        <end position="57"/>
    </location>
</feature>
<organism evidence="2 3">
    <name type="scientific">Devosia nitrariae</name>
    <dbReference type="NCBI Taxonomy" id="2071872"/>
    <lineage>
        <taxon>Bacteria</taxon>
        <taxon>Pseudomonadati</taxon>
        <taxon>Pseudomonadota</taxon>
        <taxon>Alphaproteobacteria</taxon>
        <taxon>Hyphomicrobiales</taxon>
        <taxon>Devosiaceae</taxon>
        <taxon>Devosia</taxon>
    </lineage>
</organism>
<comment type="caution">
    <text evidence="2">The sequence shown here is derived from an EMBL/GenBank/DDBJ whole genome shotgun (WGS) entry which is preliminary data.</text>
</comment>
<gene>
    <name evidence="2" type="ORF">GCM10010862_38430</name>
</gene>
<feature type="region of interest" description="Disordered" evidence="1">
    <location>
        <begin position="47"/>
        <end position="71"/>
    </location>
</feature>
<sequence length="153" mass="17133">MTRTLFPTGTLNLVCDGSKALVFENMGDDRNLNLNALDVRVEPHLPNREFGSDRPTRVFDSMDGSRSGTQETDWHAEAEARFLGDTAHLLDRLVRERHAKHVAVIAPPRALGMLRDALSPTTRAVLFTDVAKDWVKLPTNEIERQLTAMGELQ</sequence>
<dbReference type="InterPro" id="IPR019291">
    <property type="entry name" value="Host_attachment_protein"/>
</dbReference>
<reference evidence="3" key="1">
    <citation type="journal article" date="2019" name="Int. J. Syst. Evol. Microbiol.">
        <title>The Global Catalogue of Microorganisms (GCM) 10K type strain sequencing project: providing services to taxonomists for standard genome sequencing and annotation.</title>
        <authorList>
            <consortium name="The Broad Institute Genomics Platform"/>
            <consortium name="The Broad Institute Genome Sequencing Center for Infectious Disease"/>
            <person name="Wu L."/>
            <person name="Ma J."/>
        </authorList>
    </citation>
    <scope>NUCLEOTIDE SEQUENCE [LARGE SCALE GENOMIC DNA]</scope>
    <source>
        <strain evidence="3">NBRC 112416</strain>
    </source>
</reference>
<keyword evidence="3" id="KW-1185">Reference proteome</keyword>
<evidence type="ECO:0000256" key="1">
    <source>
        <dbReference type="SAM" id="MobiDB-lite"/>
    </source>
</evidence>
<dbReference type="Pfam" id="PF10116">
    <property type="entry name" value="Host_attach"/>
    <property type="match status" value="1"/>
</dbReference>
<proteinExistence type="predicted"/>
<protein>
    <recommendedName>
        <fullName evidence="4">Protein required for attachment to host cells</fullName>
    </recommendedName>
</protein>
<name>A0ABQ5W9T1_9HYPH</name>
<dbReference type="Proteomes" id="UP001156691">
    <property type="component" value="Unassembled WGS sequence"/>
</dbReference>
<evidence type="ECO:0000313" key="2">
    <source>
        <dbReference type="EMBL" id="GLQ56584.1"/>
    </source>
</evidence>
<evidence type="ECO:0008006" key="4">
    <source>
        <dbReference type="Google" id="ProtNLM"/>
    </source>
</evidence>
<dbReference type="EMBL" id="BSNS01000020">
    <property type="protein sequence ID" value="GLQ56584.1"/>
    <property type="molecule type" value="Genomic_DNA"/>
</dbReference>
<accession>A0ABQ5W9T1</accession>